<keyword evidence="4" id="KW-0233">DNA recombination</keyword>
<dbReference type="PANTHER" id="PTHR30349">
    <property type="entry name" value="PHAGE INTEGRASE-RELATED"/>
    <property type="match status" value="1"/>
</dbReference>
<accession>A0A6I3S2Z1</accession>
<evidence type="ECO:0000256" key="4">
    <source>
        <dbReference type="ARBA" id="ARBA00023172"/>
    </source>
</evidence>
<dbReference type="AlphaFoldDB" id="A0A6I3S2Z1"/>
<dbReference type="GO" id="GO:0015074">
    <property type="term" value="P:DNA integration"/>
    <property type="evidence" value="ECO:0007669"/>
    <property type="project" value="UniProtKB-KW"/>
</dbReference>
<evidence type="ECO:0000313" key="6">
    <source>
        <dbReference type="Proteomes" id="UP000462362"/>
    </source>
</evidence>
<keyword evidence="3" id="KW-0238">DNA-binding</keyword>
<evidence type="ECO:0000256" key="3">
    <source>
        <dbReference type="ARBA" id="ARBA00023125"/>
    </source>
</evidence>
<dbReference type="SUPFAM" id="SSF56349">
    <property type="entry name" value="DNA breaking-rejoining enzymes"/>
    <property type="match status" value="1"/>
</dbReference>
<dbReference type="InterPro" id="IPR050090">
    <property type="entry name" value="Tyrosine_recombinase_XerCD"/>
</dbReference>
<dbReference type="PROSITE" id="PS51898">
    <property type="entry name" value="TYR_RECOMBINASE"/>
    <property type="match status" value="1"/>
</dbReference>
<evidence type="ECO:0000313" key="5">
    <source>
        <dbReference type="EMBL" id="MTU43896.1"/>
    </source>
</evidence>
<dbReference type="InterPro" id="IPR002104">
    <property type="entry name" value="Integrase_catalytic"/>
</dbReference>
<dbReference type="Pfam" id="PF00589">
    <property type="entry name" value="Phage_integrase"/>
    <property type="match status" value="1"/>
</dbReference>
<dbReference type="Proteomes" id="UP000462362">
    <property type="component" value="Unassembled WGS sequence"/>
</dbReference>
<comment type="caution">
    <text evidence="5">The sequence shown here is derived from an EMBL/GenBank/DDBJ whole genome shotgun (WGS) entry which is preliminary data.</text>
</comment>
<keyword evidence="2" id="KW-0229">DNA integration</keyword>
<dbReference type="Gene3D" id="1.10.150.130">
    <property type="match status" value="1"/>
</dbReference>
<proteinExistence type="inferred from homology"/>
<gene>
    <name evidence="5" type="ORF">GMD42_09775</name>
</gene>
<dbReference type="InterPro" id="IPR013762">
    <property type="entry name" value="Integrase-like_cat_sf"/>
</dbReference>
<dbReference type="InterPro" id="IPR010998">
    <property type="entry name" value="Integrase_recombinase_N"/>
</dbReference>
<comment type="similarity">
    <text evidence="1">Belongs to the 'phage' integrase family.</text>
</comment>
<dbReference type="PANTHER" id="PTHR30349:SF41">
    <property type="entry name" value="INTEGRASE_RECOMBINASE PROTEIN MJ0367-RELATED"/>
    <property type="match status" value="1"/>
</dbReference>
<sequence>MASDFDFDLPLNQYFLSEVAEHLESKGINCLDDLIDAMYGDPERWATRLDLSKERSNGILSWLYSKKLGGAPIDFPPVLETRARDLSKSYYGQKVEDIGAPLWSEINKKQKTGRRLGQPLKNSEIRPLEFLTPPKALDGSSGTNRGDRQDCALNVNTDIEAIRLWLKAKGTNANTQAAYRREAERFLLWCLLEKRVALSSARLEECSEYLKWLEMIGRETPENWQKSWIYPQETWIGPKNTPRESPDWKPFNSSLAYTSRKAASTIVRQLFSFLHKTGYLKFNPFDQIPAKVRFLPGEGKPKEFADRSLSPVQWEEIETHLAQLPLDLVRMRLEVLFVLGKELGMRASEMINARCGWIEYSRFGDEETVVIDIVGKGDKQRRLPLSSEQVDKISRYLAARKRPPLFEPAGKDVPLIASFRIGNKGADKEGLSRSGLYIVLHTFLEEVANDVRKKNPRDAAKLLGSSLHWLRHTFAVASLEVMPVNVVQTAMGHASVNTTTRYISPDQTEVLEGFKKLKS</sequence>
<evidence type="ECO:0000256" key="2">
    <source>
        <dbReference type="ARBA" id="ARBA00022908"/>
    </source>
</evidence>
<dbReference type="Gene3D" id="1.10.443.10">
    <property type="entry name" value="Intergrase catalytic core"/>
    <property type="match status" value="1"/>
</dbReference>
<organism evidence="5 6">
    <name type="scientific">Parasutterella excrementihominis</name>
    <dbReference type="NCBI Taxonomy" id="487175"/>
    <lineage>
        <taxon>Bacteria</taxon>
        <taxon>Pseudomonadati</taxon>
        <taxon>Pseudomonadota</taxon>
        <taxon>Betaproteobacteria</taxon>
        <taxon>Burkholderiales</taxon>
        <taxon>Sutterellaceae</taxon>
        <taxon>Parasutterella</taxon>
    </lineage>
</organism>
<dbReference type="RefSeq" id="WP_021867884.1">
    <property type="nucleotide sequence ID" value="NZ_CALXOM010000034.1"/>
</dbReference>
<dbReference type="InterPro" id="IPR011010">
    <property type="entry name" value="DNA_brk_join_enz"/>
</dbReference>
<protein>
    <submittedName>
        <fullName evidence="5">Tyrosine-type recombinase/integrase</fullName>
    </submittedName>
</protein>
<dbReference type="GO" id="GO:0003677">
    <property type="term" value="F:DNA binding"/>
    <property type="evidence" value="ECO:0007669"/>
    <property type="project" value="UniProtKB-KW"/>
</dbReference>
<dbReference type="GO" id="GO:0006310">
    <property type="term" value="P:DNA recombination"/>
    <property type="evidence" value="ECO:0007669"/>
    <property type="project" value="UniProtKB-KW"/>
</dbReference>
<dbReference type="EMBL" id="WNCL01000034">
    <property type="protein sequence ID" value="MTU43896.1"/>
    <property type="molecule type" value="Genomic_DNA"/>
</dbReference>
<name>A0A6I3S2Z1_9BURK</name>
<evidence type="ECO:0000256" key="1">
    <source>
        <dbReference type="ARBA" id="ARBA00008857"/>
    </source>
</evidence>
<reference evidence="5 6" key="1">
    <citation type="journal article" date="2019" name="Nat. Med.">
        <title>A library of human gut bacterial isolates paired with longitudinal multiomics data enables mechanistic microbiome research.</title>
        <authorList>
            <person name="Poyet M."/>
            <person name="Groussin M."/>
            <person name="Gibbons S.M."/>
            <person name="Avila-Pacheco J."/>
            <person name="Jiang X."/>
            <person name="Kearney S.M."/>
            <person name="Perrotta A.R."/>
            <person name="Berdy B."/>
            <person name="Zhao S."/>
            <person name="Lieberman T.D."/>
            <person name="Swanson P.K."/>
            <person name="Smith M."/>
            <person name="Roesemann S."/>
            <person name="Alexander J.E."/>
            <person name="Rich S.A."/>
            <person name="Livny J."/>
            <person name="Vlamakis H."/>
            <person name="Clish C."/>
            <person name="Bullock K."/>
            <person name="Deik A."/>
            <person name="Scott J."/>
            <person name="Pierce K.A."/>
            <person name="Xavier R.J."/>
            <person name="Alm E.J."/>
        </authorList>
    </citation>
    <scope>NUCLEOTIDE SEQUENCE [LARGE SCALE GENOMIC DNA]</scope>
    <source>
        <strain evidence="5 6">BIOML-A2</strain>
    </source>
</reference>